<name>A0AAE0GC78_9CHLO</name>
<sequence length="420" mass="46787">MLMKTAPKHLAAILSMLLGASVKLEVAGFSGTSKKVLSALKPKPPGALQGWRVCAPAEGHSCSCRGTVYFGQKHLQRTHGVTTNLKQLKQLKHKTAIVEDQIECSANAFGADPAPALIKHCLCDEGVFDSTGKTSPISKDSLLTTGSRGSPRASGIGINPSNVGDCTITREDIQYTVNKLVNTPVVKHPYPYLFIQNIFSPRLYGCMLSKLPKNNKKYQSLQQGVKRFVITLANRLKKASAGNLDQFWNEWLQAFGGEELKEAYLDKFQDTMSLRNIPKAYSGVKDYYRRTYWKTKLSRDMEGYEIGPHTDSNDKWVTVLYYLPKDDTLAKTGGTCVVRSKSGKVQLENSDWMNWSDTDFEVVFQAPFSPNSVFAFSPCYGSWHAVRKVNVSVQRDSIQSFIMGKDKIKKSHCPRYSAIT</sequence>
<evidence type="ECO:0000256" key="1">
    <source>
        <dbReference type="SAM" id="SignalP"/>
    </source>
</evidence>
<evidence type="ECO:0000313" key="2">
    <source>
        <dbReference type="EMBL" id="KAK3275407.1"/>
    </source>
</evidence>
<dbReference type="EMBL" id="LGRX02007246">
    <property type="protein sequence ID" value="KAK3275407.1"/>
    <property type="molecule type" value="Genomic_DNA"/>
</dbReference>
<accession>A0AAE0GC78</accession>
<reference evidence="2 3" key="1">
    <citation type="journal article" date="2015" name="Genome Biol. Evol.">
        <title>Comparative Genomics of a Bacterivorous Green Alga Reveals Evolutionary Causalities and Consequences of Phago-Mixotrophic Mode of Nutrition.</title>
        <authorList>
            <person name="Burns J.A."/>
            <person name="Paasch A."/>
            <person name="Narechania A."/>
            <person name="Kim E."/>
        </authorList>
    </citation>
    <scope>NUCLEOTIDE SEQUENCE [LARGE SCALE GENOMIC DNA]</scope>
    <source>
        <strain evidence="2 3">PLY_AMNH</strain>
    </source>
</reference>
<comment type="caution">
    <text evidence="2">The sequence shown here is derived from an EMBL/GenBank/DDBJ whole genome shotgun (WGS) entry which is preliminary data.</text>
</comment>
<gene>
    <name evidence="2" type="ORF">CYMTET_16465</name>
</gene>
<feature type="chain" id="PRO_5042074101" evidence="1">
    <location>
        <begin position="29"/>
        <end position="420"/>
    </location>
</feature>
<keyword evidence="3" id="KW-1185">Reference proteome</keyword>
<feature type="signal peptide" evidence="1">
    <location>
        <begin position="1"/>
        <end position="28"/>
    </location>
</feature>
<dbReference type="Proteomes" id="UP001190700">
    <property type="component" value="Unassembled WGS sequence"/>
</dbReference>
<protein>
    <submittedName>
        <fullName evidence="2">Uncharacterized protein</fullName>
    </submittedName>
</protein>
<proteinExistence type="predicted"/>
<keyword evidence="1" id="KW-0732">Signal</keyword>
<evidence type="ECO:0000313" key="3">
    <source>
        <dbReference type="Proteomes" id="UP001190700"/>
    </source>
</evidence>
<dbReference type="AlphaFoldDB" id="A0AAE0GC78"/>
<organism evidence="2 3">
    <name type="scientific">Cymbomonas tetramitiformis</name>
    <dbReference type="NCBI Taxonomy" id="36881"/>
    <lineage>
        <taxon>Eukaryota</taxon>
        <taxon>Viridiplantae</taxon>
        <taxon>Chlorophyta</taxon>
        <taxon>Pyramimonadophyceae</taxon>
        <taxon>Pyramimonadales</taxon>
        <taxon>Pyramimonadaceae</taxon>
        <taxon>Cymbomonas</taxon>
    </lineage>
</organism>
<dbReference type="Gene3D" id="2.60.120.620">
    <property type="entry name" value="q2cbj1_9rhob like domain"/>
    <property type="match status" value="1"/>
</dbReference>